<dbReference type="InterPro" id="IPR003593">
    <property type="entry name" value="AAA+_ATPase"/>
</dbReference>
<dbReference type="GO" id="GO:0008270">
    <property type="term" value="F:zinc ion binding"/>
    <property type="evidence" value="ECO:0007669"/>
    <property type="project" value="InterPro"/>
</dbReference>
<evidence type="ECO:0000313" key="23">
    <source>
        <dbReference type="EMBL" id="ALC44569.1"/>
    </source>
</evidence>
<feature type="region of interest" description="Disordered" evidence="19">
    <location>
        <begin position="756"/>
        <end position="799"/>
    </location>
</feature>
<dbReference type="OMA" id="ARQKGNF"/>
<dbReference type="FunFam" id="3.40.50.300:FF:000001">
    <property type="entry name" value="ATP-dependent zinc metalloprotease FtsH"/>
    <property type="match status" value="1"/>
</dbReference>
<keyword evidence="16" id="KW-0496">Mitochondrion</keyword>
<dbReference type="Proteomes" id="UP000494163">
    <property type="component" value="Chromosome 3L"/>
</dbReference>
<organism evidence="22 24">
    <name type="scientific">Drosophila busckii</name>
    <name type="common">Fruit fly</name>
    <dbReference type="NCBI Taxonomy" id="30019"/>
    <lineage>
        <taxon>Eukaryota</taxon>
        <taxon>Metazoa</taxon>
        <taxon>Ecdysozoa</taxon>
        <taxon>Arthropoda</taxon>
        <taxon>Hexapoda</taxon>
        <taxon>Insecta</taxon>
        <taxon>Pterygota</taxon>
        <taxon>Neoptera</taxon>
        <taxon>Endopterygota</taxon>
        <taxon>Diptera</taxon>
        <taxon>Brachycera</taxon>
        <taxon>Muscomorpha</taxon>
        <taxon>Ephydroidea</taxon>
        <taxon>Drosophilidae</taxon>
        <taxon>Drosophila</taxon>
    </lineage>
</organism>
<dbReference type="PANTHER" id="PTHR43655">
    <property type="entry name" value="ATP-DEPENDENT PROTEASE"/>
    <property type="match status" value="1"/>
</dbReference>
<dbReference type="Pfam" id="PF17862">
    <property type="entry name" value="AAA_lid_3"/>
    <property type="match status" value="1"/>
</dbReference>
<dbReference type="FunFam" id="3.40.1690.20:FF:000001">
    <property type="entry name" value="AFG3-like AAA ATPase 2"/>
    <property type="match status" value="1"/>
</dbReference>
<dbReference type="SMART" id="SM00382">
    <property type="entry name" value="AAA"/>
    <property type="match status" value="1"/>
</dbReference>
<dbReference type="CDD" id="cd19501">
    <property type="entry name" value="RecA-like_FtsH"/>
    <property type="match status" value="1"/>
</dbReference>
<keyword evidence="9" id="KW-0999">Mitochondrion inner membrane</keyword>
<dbReference type="InterPro" id="IPR027417">
    <property type="entry name" value="P-loop_NTPase"/>
</dbReference>
<evidence type="ECO:0000256" key="14">
    <source>
        <dbReference type="ARBA" id="ARBA00022989"/>
    </source>
</evidence>
<dbReference type="GO" id="GO:0034982">
    <property type="term" value="P:mitochondrial protein processing"/>
    <property type="evidence" value="ECO:0007669"/>
    <property type="project" value="TreeGrafter"/>
</dbReference>
<dbReference type="InterPro" id="IPR050928">
    <property type="entry name" value="ATP-dep_Zn_Metalloprotease"/>
</dbReference>
<keyword evidence="13" id="KW-0809">Transit peptide</keyword>
<feature type="compositionally biased region" description="Low complexity" evidence="19">
    <location>
        <begin position="72"/>
        <end position="96"/>
    </location>
</feature>
<dbReference type="InterPro" id="IPR011546">
    <property type="entry name" value="Pept_M41_FtsH_extracell"/>
</dbReference>
<dbReference type="Pfam" id="PF00004">
    <property type="entry name" value="AAA"/>
    <property type="match status" value="1"/>
</dbReference>
<dbReference type="Gene3D" id="1.10.8.60">
    <property type="match status" value="1"/>
</dbReference>
<evidence type="ECO:0000256" key="18">
    <source>
        <dbReference type="ARBA" id="ARBA00048778"/>
    </source>
</evidence>
<evidence type="ECO:0000313" key="24">
    <source>
        <dbReference type="Proteomes" id="UP000494163"/>
    </source>
</evidence>
<evidence type="ECO:0000256" key="3">
    <source>
        <dbReference type="ARBA" id="ARBA00010044"/>
    </source>
</evidence>
<keyword evidence="10" id="KW-0378">Hydrolase</keyword>
<keyword evidence="7" id="KW-0479">Metal-binding</keyword>
<evidence type="ECO:0000256" key="1">
    <source>
        <dbReference type="ARBA" id="ARBA00001947"/>
    </source>
</evidence>
<dbReference type="Pfam" id="PF01434">
    <property type="entry name" value="Peptidase_M41"/>
    <property type="match status" value="1"/>
</dbReference>
<evidence type="ECO:0000256" key="16">
    <source>
        <dbReference type="ARBA" id="ARBA00023128"/>
    </source>
</evidence>
<dbReference type="InterPro" id="IPR000642">
    <property type="entry name" value="Peptidase_M41"/>
</dbReference>
<dbReference type="FunFam" id="1.10.8.60:FF:000019">
    <property type="entry name" value="AFG3-like AAA ATPase 2"/>
    <property type="match status" value="1"/>
</dbReference>
<keyword evidence="11" id="KW-0862">Zinc</keyword>
<proteinExistence type="inferred from homology"/>
<evidence type="ECO:0000256" key="4">
    <source>
        <dbReference type="ARBA" id="ARBA00010550"/>
    </source>
</evidence>
<dbReference type="GO" id="GO:0004176">
    <property type="term" value="F:ATP-dependent peptidase activity"/>
    <property type="evidence" value="ECO:0007669"/>
    <property type="project" value="InterPro"/>
</dbReference>
<comment type="similarity">
    <text evidence="3">In the C-terminal section; belongs to the peptidase M41 family.</text>
</comment>
<keyword evidence="8" id="KW-0547">Nucleotide-binding</keyword>
<accession>A0A0M5J0C8</accession>
<dbReference type="NCBIfam" id="TIGR01241">
    <property type="entry name" value="FtsH_fam"/>
    <property type="match status" value="1"/>
</dbReference>
<dbReference type="GO" id="GO:0016887">
    <property type="term" value="F:ATP hydrolysis activity"/>
    <property type="evidence" value="ECO:0007669"/>
    <property type="project" value="InterPro"/>
</dbReference>
<feature type="compositionally biased region" description="Pro residues" evidence="19">
    <location>
        <begin position="790"/>
        <end position="799"/>
    </location>
</feature>
<feature type="transmembrane region" description="Helical" evidence="20">
    <location>
        <begin position="141"/>
        <end position="159"/>
    </location>
</feature>
<comment type="catalytic activity">
    <reaction evidence="18">
        <text>ATP + H2O = ADP + phosphate + H(+)</text>
        <dbReference type="Rhea" id="RHEA:13065"/>
        <dbReference type="ChEBI" id="CHEBI:15377"/>
        <dbReference type="ChEBI" id="CHEBI:15378"/>
        <dbReference type="ChEBI" id="CHEBI:30616"/>
        <dbReference type="ChEBI" id="CHEBI:43474"/>
        <dbReference type="ChEBI" id="CHEBI:456216"/>
    </reaction>
    <physiologicalReaction direction="left-to-right" evidence="18">
        <dbReference type="Rhea" id="RHEA:13066"/>
    </physiologicalReaction>
</comment>
<keyword evidence="5" id="KW-0645">Protease</keyword>
<evidence type="ECO:0000256" key="9">
    <source>
        <dbReference type="ARBA" id="ARBA00022792"/>
    </source>
</evidence>
<dbReference type="InterPro" id="IPR037219">
    <property type="entry name" value="Peptidase_M41-like"/>
</dbReference>
<dbReference type="InterPro" id="IPR003959">
    <property type="entry name" value="ATPase_AAA_core"/>
</dbReference>
<evidence type="ECO:0000256" key="13">
    <source>
        <dbReference type="ARBA" id="ARBA00022946"/>
    </source>
</evidence>
<dbReference type="PROSITE" id="PS00674">
    <property type="entry name" value="AAA"/>
    <property type="match status" value="1"/>
</dbReference>
<dbReference type="HAMAP" id="MF_01458">
    <property type="entry name" value="FtsH"/>
    <property type="match status" value="1"/>
</dbReference>
<protein>
    <submittedName>
        <fullName evidence="22">CG6512</fullName>
    </submittedName>
</protein>
<keyword evidence="17 20" id="KW-0472">Membrane</keyword>
<dbReference type="InterPro" id="IPR003960">
    <property type="entry name" value="ATPase_AAA_CS"/>
</dbReference>
<dbReference type="STRING" id="30019.A0A0M5J0C8"/>
<feature type="domain" description="AAA+ ATPase" evidence="21">
    <location>
        <begin position="337"/>
        <end position="476"/>
    </location>
</feature>
<keyword evidence="6 20" id="KW-0812">Transmembrane</keyword>
<evidence type="ECO:0000256" key="11">
    <source>
        <dbReference type="ARBA" id="ARBA00022833"/>
    </source>
</evidence>
<dbReference type="GO" id="GO:0004222">
    <property type="term" value="F:metalloendopeptidase activity"/>
    <property type="evidence" value="ECO:0007669"/>
    <property type="project" value="InterPro"/>
</dbReference>
<dbReference type="EMBL" id="CP012525">
    <property type="protein sequence ID" value="ALC44569.1"/>
    <property type="molecule type" value="Genomic_DNA"/>
</dbReference>
<evidence type="ECO:0000256" key="6">
    <source>
        <dbReference type="ARBA" id="ARBA00022692"/>
    </source>
</evidence>
<dbReference type="InterPro" id="IPR041569">
    <property type="entry name" value="AAA_lid_3"/>
</dbReference>
<dbReference type="EMBL" id="CP012525">
    <property type="protein sequence ID" value="ALC43436.1"/>
    <property type="molecule type" value="Genomic_DNA"/>
</dbReference>
<dbReference type="SUPFAM" id="SSF140990">
    <property type="entry name" value="FtsH protease domain-like"/>
    <property type="match status" value="1"/>
</dbReference>
<keyword evidence="15" id="KW-0482">Metalloprotease</keyword>
<evidence type="ECO:0000259" key="21">
    <source>
        <dbReference type="SMART" id="SM00382"/>
    </source>
</evidence>
<comment type="cofactor">
    <cofactor evidence="1">
        <name>Zn(2+)</name>
        <dbReference type="ChEBI" id="CHEBI:29105"/>
    </cofactor>
</comment>
<dbReference type="SMR" id="A0A0M5J0C8"/>
<evidence type="ECO:0000313" key="22">
    <source>
        <dbReference type="EMBL" id="ALC43436.1"/>
    </source>
</evidence>
<evidence type="ECO:0000256" key="8">
    <source>
        <dbReference type="ARBA" id="ARBA00022741"/>
    </source>
</evidence>
<dbReference type="GO" id="GO:0005524">
    <property type="term" value="F:ATP binding"/>
    <property type="evidence" value="ECO:0007669"/>
    <property type="project" value="UniProtKB-KW"/>
</dbReference>
<evidence type="ECO:0000256" key="2">
    <source>
        <dbReference type="ARBA" id="ARBA00004448"/>
    </source>
</evidence>
<evidence type="ECO:0000256" key="5">
    <source>
        <dbReference type="ARBA" id="ARBA00022670"/>
    </source>
</evidence>
<dbReference type="Pfam" id="PF06480">
    <property type="entry name" value="FtsH_ext"/>
    <property type="match status" value="1"/>
</dbReference>
<keyword evidence="14 20" id="KW-1133">Transmembrane helix</keyword>
<evidence type="ECO:0000256" key="15">
    <source>
        <dbReference type="ARBA" id="ARBA00023049"/>
    </source>
</evidence>
<evidence type="ECO:0000256" key="20">
    <source>
        <dbReference type="SAM" id="Phobius"/>
    </source>
</evidence>
<dbReference type="Gene3D" id="3.40.50.300">
    <property type="entry name" value="P-loop containing nucleotide triphosphate hydrolases"/>
    <property type="match status" value="1"/>
</dbReference>
<dbReference type="InterPro" id="IPR005936">
    <property type="entry name" value="FtsH"/>
</dbReference>
<comment type="subcellular location">
    <subcellularLocation>
        <location evidence="2">Mitochondrion inner membrane</location>
        <topology evidence="2">Multi-pass membrane protein</topology>
    </subcellularLocation>
</comment>
<dbReference type="SUPFAM" id="SSF52540">
    <property type="entry name" value="P-loop containing nucleoside triphosphate hydrolases"/>
    <property type="match status" value="1"/>
</dbReference>
<keyword evidence="12" id="KW-0067">ATP-binding</keyword>
<evidence type="ECO:0000256" key="17">
    <source>
        <dbReference type="ARBA" id="ARBA00023136"/>
    </source>
</evidence>
<evidence type="ECO:0000256" key="12">
    <source>
        <dbReference type="ARBA" id="ARBA00022840"/>
    </source>
</evidence>
<dbReference type="Gene3D" id="1.20.58.760">
    <property type="entry name" value="Peptidase M41"/>
    <property type="match status" value="1"/>
</dbReference>
<reference evidence="22 24" key="1">
    <citation type="submission" date="2015-08" db="EMBL/GenBank/DDBJ databases">
        <title>Ancestral chromatin configuration constrains chromatin evolution on differentiating sex chromosomes in Drosophila.</title>
        <authorList>
            <person name="Zhou Q."/>
            <person name="Bachtrog D."/>
        </authorList>
    </citation>
    <scope>NUCLEOTIDE SEQUENCE [LARGE SCALE GENOMIC DNA]</scope>
    <source>
        <tissue evidence="22">Whole larvae</tissue>
    </source>
</reference>
<sequence length="799" mass="87373">MAFRLLSTAKAMSSVMKRSYMKGPVTEQLQRSSTIELTPLLRYIVEQFQLFCKKPPKGFEKYFEAGGKSTQPKGDSAKAPKAAAAAGKSGGAAKPPISKPAESKSDWNFGMFSNSTRGPAGRGNQPGGRPLSEGGGDRERWILLGAIGAVVLIGSFAFFEMGYKEISWKEFVNSYLNKGLVEKLEVVNKKWVRVRLQQSSGQSGVLWFNIGSVDSFERNLETAQTETGVESINFVPVIYRNEVEASSLTGLLPTLLIIGFLVYMMRKSADMMGGRGGRKGGGLFGGVMQSTAKLINPTEIGVGFKDVAGCEEAKIEIMEFVNFLKNPQQYIDLGAKIPKGAMLTGPPGTGKTLLAKATAGEANVPFITVSGSEFLEMFVGVGPSRVRDMFAMARKHAPCILFIDEIDAVGRKRGGKTFGGHSEQENTLNQLLVEMDGFNTTTNVVVLAATNRVDILDKALMRPGRFDRQIYVPAPDIKGRASIFKVHLGALKTDLDKNELSRKMAALTPGFTGADIANVCNEAALIAARDSKDAIVLKHFEQAIERVIAGMEKKTNVLAPEEKRTVAHHEAGHAVAGWFLEHADPLLKVSIIPRGKGLGYAQYLPKDHYLLSKEQLFDRMCMTLGGRVAEELFFNRITTGAQDDLKKITDIAYSQVVRFGMNEKVGQVSFDVGQSGDPVFSKPYSEDTAMLIDGEVRSIIKCAHEATTELLNTHKEDVRRVAERLLANEVLSRDDMIELLGPRPFKEKSTYEEFVEGTGSFEEDTTLPEGLKSWNKEKETHTPTDVTDSTPPPTKPVTA</sequence>
<dbReference type="OrthoDB" id="1413014at2759"/>
<feature type="transmembrane region" description="Helical" evidence="20">
    <location>
        <begin position="245"/>
        <end position="265"/>
    </location>
</feature>
<comment type="similarity">
    <text evidence="4">In the N-terminal section; belongs to the AAA ATPase family.</text>
</comment>
<dbReference type="AlphaFoldDB" id="A0A0M5J0C8"/>
<evidence type="ECO:0000256" key="7">
    <source>
        <dbReference type="ARBA" id="ARBA00022723"/>
    </source>
</evidence>
<dbReference type="PANTHER" id="PTHR43655:SF2">
    <property type="entry name" value="AFG3 LIKE MATRIX AAA PEPTIDASE SUBUNIT 2, ISOFORM A"/>
    <property type="match status" value="1"/>
</dbReference>
<dbReference type="GO" id="GO:0005745">
    <property type="term" value="C:m-AAA complex"/>
    <property type="evidence" value="ECO:0007669"/>
    <property type="project" value="TreeGrafter"/>
</dbReference>
<name>A0A0M5J0C8_DROBS</name>
<evidence type="ECO:0000256" key="10">
    <source>
        <dbReference type="ARBA" id="ARBA00022801"/>
    </source>
</evidence>
<dbReference type="Gene3D" id="3.40.1690.20">
    <property type="match status" value="1"/>
</dbReference>
<feature type="region of interest" description="Disordered" evidence="19">
    <location>
        <begin position="63"/>
        <end position="134"/>
    </location>
</feature>
<gene>
    <name evidence="23" type="ORF">Dbus_chr3Lg1735</name>
    <name evidence="22" type="ORF">Dbus_chr3Lg602</name>
</gene>
<dbReference type="FunFam" id="1.20.58.760:FF:000003">
    <property type="entry name" value="AFG3-like AAA ATPase 2"/>
    <property type="match status" value="1"/>
</dbReference>
<evidence type="ECO:0000256" key="19">
    <source>
        <dbReference type="SAM" id="MobiDB-lite"/>
    </source>
</evidence>
<keyword evidence="24" id="KW-1185">Reference proteome</keyword>